<proteinExistence type="predicted"/>
<evidence type="ECO:0000313" key="2">
    <source>
        <dbReference type="Proteomes" id="UP000325811"/>
    </source>
</evidence>
<sequence length="80" mass="8909">MHRLRASSENINCGTAELGRLPTHDRVYADVDGGASEPPARDNARAYLGFGFRRTPEFFTLFGSIFSLSVATVEKNRNLY</sequence>
<keyword evidence="2" id="KW-1185">Reference proteome</keyword>
<reference evidence="1 2" key="1">
    <citation type="submission" date="2019-08" db="EMBL/GenBank/DDBJ databases">
        <authorList>
            <person name="Herpell B J."/>
        </authorList>
    </citation>
    <scope>NUCLEOTIDE SEQUENCE [LARGE SCALE GENOMIC DNA]</scope>
    <source>
        <strain evidence="2">Msb3</strain>
    </source>
</reference>
<dbReference type="KEGG" id="pdio:PDMSB3_0091"/>
<dbReference type="Proteomes" id="UP000325811">
    <property type="component" value="Chromosome I"/>
</dbReference>
<evidence type="ECO:0000313" key="1">
    <source>
        <dbReference type="EMBL" id="VVD26553.1"/>
    </source>
</evidence>
<organism evidence="1 2">
    <name type="scientific">Paraburkholderia dioscoreae</name>
    <dbReference type="NCBI Taxonomy" id="2604047"/>
    <lineage>
        <taxon>Bacteria</taxon>
        <taxon>Pseudomonadati</taxon>
        <taxon>Pseudomonadota</taxon>
        <taxon>Betaproteobacteria</taxon>
        <taxon>Burkholderiales</taxon>
        <taxon>Burkholderiaceae</taxon>
        <taxon>Paraburkholderia</taxon>
    </lineage>
</organism>
<accession>A0A5Q4Z9P7</accession>
<gene>
    <name evidence="1" type="ORF">PDMSB3_0091</name>
</gene>
<dbReference type="AlphaFoldDB" id="A0A5Q4Z9P7"/>
<protein>
    <submittedName>
        <fullName evidence="1">Uncharacterized protein</fullName>
    </submittedName>
</protein>
<dbReference type="EMBL" id="LR699553">
    <property type="protein sequence ID" value="VVD26553.1"/>
    <property type="molecule type" value="Genomic_DNA"/>
</dbReference>
<name>A0A5Q4Z9P7_9BURK</name>